<protein>
    <submittedName>
        <fullName evidence="1">Uncharacterized protein</fullName>
    </submittedName>
</protein>
<dbReference type="AlphaFoldDB" id="A0A9R1VYE4"/>
<evidence type="ECO:0000313" key="1">
    <source>
        <dbReference type="EMBL" id="KAJ0213854.1"/>
    </source>
</evidence>
<keyword evidence="2" id="KW-1185">Reference proteome</keyword>
<dbReference type="Proteomes" id="UP000235145">
    <property type="component" value="Unassembled WGS sequence"/>
</dbReference>
<accession>A0A9R1VYE4</accession>
<dbReference type="EMBL" id="NBSK02000004">
    <property type="protein sequence ID" value="KAJ0213854.1"/>
    <property type="molecule type" value="Genomic_DNA"/>
</dbReference>
<organism evidence="1 2">
    <name type="scientific">Lactuca sativa</name>
    <name type="common">Garden lettuce</name>
    <dbReference type="NCBI Taxonomy" id="4236"/>
    <lineage>
        <taxon>Eukaryota</taxon>
        <taxon>Viridiplantae</taxon>
        <taxon>Streptophyta</taxon>
        <taxon>Embryophyta</taxon>
        <taxon>Tracheophyta</taxon>
        <taxon>Spermatophyta</taxon>
        <taxon>Magnoliopsida</taxon>
        <taxon>eudicotyledons</taxon>
        <taxon>Gunneridae</taxon>
        <taxon>Pentapetalae</taxon>
        <taxon>asterids</taxon>
        <taxon>campanulids</taxon>
        <taxon>Asterales</taxon>
        <taxon>Asteraceae</taxon>
        <taxon>Cichorioideae</taxon>
        <taxon>Cichorieae</taxon>
        <taxon>Lactucinae</taxon>
        <taxon>Lactuca</taxon>
    </lineage>
</organism>
<reference evidence="1 2" key="1">
    <citation type="journal article" date="2017" name="Nat. Commun.">
        <title>Genome assembly with in vitro proximity ligation data and whole-genome triplication in lettuce.</title>
        <authorList>
            <person name="Reyes-Chin-Wo S."/>
            <person name="Wang Z."/>
            <person name="Yang X."/>
            <person name="Kozik A."/>
            <person name="Arikit S."/>
            <person name="Song C."/>
            <person name="Xia L."/>
            <person name="Froenicke L."/>
            <person name="Lavelle D.O."/>
            <person name="Truco M.J."/>
            <person name="Xia R."/>
            <person name="Zhu S."/>
            <person name="Xu C."/>
            <person name="Xu H."/>
            <person name="Xu X."/>
            <person name="Cox K."/>
            <person name="Korf I."/>
            <person name="Meyers B.C."/>
            <person name="Michelmore R.W."/>
        </authorList>
    </citation>
    <scope>NUCLEOTIDE SEQUENCE [LARGE SCALE GENOMIC DNA]</scope>
    <source>
        <strain evidence="2">cv. Salinas</strain>
        <tissue evidence="1">Seedlings</tissue>
    </source>
</reference>
<comment type="caution">
    <text evidence="1">The sequence shown here is derived from an EMBL/GenBank/DDBJ whole genome shotgun (WGS) entry which is preliminary data.</text>
</comment>
<name>A0A9R1VYE4_LACSA</name>
<evidence type="ECO:0000313" key="2">
    <source>
        <dbReference type="Proteomes" id="UP000235145"/>
    </source>
</evidence>
<proteinExistence type="predicted"/>
<sequence>MLLTDGLKELNVCFMRMVVTAFKIHNLVLMKTKIVLLTMKTKSIFISKPKLHDATSKLDHLMDSLLQTSMPFWMVPLLRTHMLMLLEML</sequence>
<gene>
    <name evidence="1" type="ORF">LSAT_V11C400204460</name>
</gene>